<reference evidence="1 2" key="1">
    <citation type="submission" date="2024-01" db="EMBL/GenBank/DDBJ databases">
        <title>The genomes of 5 underutilized Papilionoideae crops provide insights into root nodulation and disease resistanc.</title>
        <authorList>
            <person name="Jiang F."/>
        </authorList>
    </citation>
    <scope>NUCLEOTIDE SEQUENCE [LARGE SCALE GENOMIC DNA]</scope>
    <source>
        <strain evidence="1">LVBAO_FW01</strain>
        <tissue evidence="1">Leaves</tissue>
    </source>
</reference>
<evidence type="ECO:0000313" key="1">
    <source>
        <dbReference type="EMBL" id="KAK7362617.1"/>
    </source>
</evidence>
<dbReference type="AlphaFoldDB" id="A0AAN9N265"/>
<proteinExistence type="predicted"/>
<dbReference type="Proteomes" id="UP001367508">
    <property type="component" value="Unassembled WGS sequence"/>
</dbReference>
<organism evidence="1 2">
    <name type="scientific">Canavalia gladiata</name>
    <name type="common">Sword bean</name>
    <name type="synonym">Dolichos gladiatus</name>
    <dbReference type="NCBI Taxonomy" id="3824"/>
    <lineage>
        <taxon>Eukaryota</taxon>
        <taxon>Viridiplantae</taxon>
        <taxon>Streptophyta</taxon>
        <taxon>Embryophyta</taxon>
        <taxon>Tracheophyta</taxon>
        <taxon>Spermatophyta</taxon>
        <taxon>Magnoliopsida</taxon>
        <taxon>eudicotyledons</taxon>
        <taxon>Gunneridae</taxon>
        <taxon>Pentapetalae</taxon>
        <taxon>rosids</taxon>
        <taxon>fabids</taxon>
        <taxon>Fabales</taxon>
        <taxon>Fabaceae</taxon>
        <taxon>Papilionoideae</taxon>
        <taxon>50 kb inversion clade</taxon>
        <taxon>NPAAA clade</taxon>
        <taxon>indigoferoid/millettioid clade</taxon>
        <taxon>Phaseoleae</taxon>
        <taxon>Canavalia</taxon>
    </lineage>
</organism>
<accession>A0AAN9N265</accession>
<dbReference type="PANTHER" id="PTHR13593:SF134">
    <property type="entry name" value="F14J22.5 PROTEIN"/>
    <property type="match status" value="1"/>
</dbReference>
<name>A0AAN9N265_CANGL</name>
<evidence type="ECO:0000313" key="2">
    <source>
        <dbReference type="Proteomes" id="UP001367508"/>
    </source>
</evidence>
<dbReference type="EMBL" id="JAYMYQ010000001">
    <property type="protein sequence ID" value="KAK7362617.1"/>
    <property type="molecule type" value="Genomic_DNA"/>
</dbReference>
<protein>
    <submittedName>
        <fullName evidence="1">Uncharacterized protein</fullName>
    </submittedName>
</protein>
<dbReference type="InterPro" id="IPR051057">
    <property type="entry name" value="PI-PLC_domain"/>
</dbReference>
<comment type="caution">
    <text evidence="1">The sequence shown here is derived from an EMBL/GenBank/DDBJ whole genome shotgun (WGS) entry which is preliminary data.</text>
</comment>
<dbReference type="PROSITE" id="PS50007">
    <property type="entry name" value="PIPLC_X_DOMAIN"/>
    <property type="match status" value="2"/>
</dbReference>
<dbReference type="SUPFAM" id="SSF51695">
    <property type="entry name" value="PLC-like phosphodiesterases"/>
    <property type="match status" value="2"/>
</dbReference>
<dbReference type="PANTHER" id="PTHR13593">
    <property type="match status" value="1"/>
</dbReference>
<gene>
    <name evidence="1" type="ORF">VNO77_04735</name>
</gene>
<dbReference type="Pfam" id="PF26178">
    <property type="entry name" value="PI-PLC_cat"/>
    <property type="match status" value="2"/>
</dbReference>
<dbReference type="Gene3D" id="3.20.20.190">
    <property type="entry name" value="Phosphatidylinositol (PI) phosphodiesterase"/>
    <property type="match status" value="2"/>
</dbReference>
<dbReference type="CDD" id="cd08588">
    <property type="entry name" value="PI-PLCc_At5g67130_like"/>
    <property type="match status" value="2"/>
</dbReference>
<keyword evidence="2" id="KW-1185">Reference proteome</keyword>
<dbReference type="GO" id="GO:0006629">
    <property type="term" value="P:lipid metabolic process"/>
    <property type="evidence" value="ECO:0007669"/>
    <property type="project" value="InterPro"/>
</dbReference>
<dbReference type="GO" id="GO:0008081">
    <property type="term" value="F:phosphoric diester hydrolase activity"/>
    <property type="evidence" value="ECO:0007669"/>
    <property type="project" value="InterPro"/>
</dbReference>
<dbReference type="InterPro" id="IPR017946">
    <property type="entry name" value="PLC-like_Pdiesterase_TIM-brl"/>
</dbReference>
<sequence>MENYLFIATVISTSLVFACYIVLKVGETCSRDINDCDLGQQCQECNSQNRCTRIHTISPISRVKELPFNHYSWLTTHNSFAWKGVNSSIGSPIMAIMNQEDSITDQLRNGVRGLMLDMHDYKDDIWLCQGPCIKYTAFQPAIHILREIKAFLLTHPTQIITVFIEDHVTSRNGVNKVFNAAGLRKFWFPVSKMPKNGSDWPTVKEMIRKNHRLIVFTSNATRESSEKIAYLWNYVVENQYGHDGKKGGSCSNRVESFPMNTTTKSLVLMNYFRNVQNSKEVCRDNSSPLISMMNICFLAAGNRWPNYVAVDFYKRQWWGSPRSIRCAKQNLDWNMRKQGFISFIWEIKAIIVHLSSHILSLSHYQQNRTNDEETSLSSFSFSQKPTLSTTLFAISLLLHLSLALKEGQICVADKNCGSGLHCETCVANGNVRPRCTRIQPTNPTSKVKGLPYNHYSWLTTHNSFAQLGQKSMTGSVILAPTNQQNSITSQLNNGVRGLMLDMYDFQNDVWLCHSFGGQCYNYTAFQPAINVLKEIQVFLDANPSEIITIFIEDYVKSPKGLTKVFDAAGLRKYWFPVSRMPKNGGNWPTVDDMVKKNQRLVVFTSKASKEASEGIAYEWRYLVENQYGNGGMKAGSCPNRAESPSMNTTSRSLVLVNFFRDLPDVTKSCKDNSAPLLSMLNTCYQAAAKRWPNFIAVDFYKRSDGGGAAEAIDVANGHLVCGCASIASCKANMTFGACQLPEAEATPPRAAARDSSFGIRNCKPIGLLWSFGTTIFGALLVAL</sequence>